<dbReference type="PANTHER" id="PTHR48105">
    <property type="entry name" value="THIOREDOXIN REDUCTASE 1-RELATED-RELATED"/>
    <property type="match status" value="1"/>
</dbReference>
<comment type="subunit">
    <text evidence="1 6">Homodimer.</text>
</comment>
<evidence type="ECO:0000256" key="1">
    <source>
        <dbReference type="ARBA" id="ARBA00011738"/>
    </source>
</evidence>
<evidence type="ECO:0000313" key="9">
    <source>
        <dbReference type="Proteomes" id="UP000298484"/>
    </source>
</evidence>
<feature type="binding site" evidence="6">
    <location>
        <position position="327"/>
    </location>
    <ligand>
        <name>FAD</name>
        <dbReference type="ChEBI" id="CHEBI:57692"/>
    </ligand>
</feature>
<keyword evidence="3 6" id="KW-0274">FAD</keyword>
<organism evidence="8 9">
    <name type="scientific">Lentibacillus salicampi</name>
    <dbReference type="NCBI Taxonomy" id="175306"/>
    <lineage>
        <taxon>Bacteria</taxon>
        <taxon>Bacillati</taxon>
        <taxon>Bacillota</taxon>
        <taxon>Bacilli</taxon>
        <taxon>Bacillales</taxon>
        <taxon>Bacillaceae</taxon>
        <taxon>Lentibacillus</taxon>
    </lineage>
</organism>
<protein>
    <recommendedName>
        <fullName evidence="6">Ferredoxin--NADP reductase</fullName>
        <shortName evidence="6">FNR</shortName>
        <shortName evidence="6">Fd-NADP(+) reductase</shortName>
        <ecNumber evidence="6">1.18.1.2</ecNumber>
    </recommendedName>
</protein>
<keyword evidence="4 6" id="KW-0521">NADP</keyword>
<dbReference type="GO" id="GO:0050660">
    <property type="term" value="F:flavin adenine dinucleotide binding"/>
    <property type="evidence" value="ECO:0007669"/>
    <property type="project" value="UniProtKB-UniRule"/>
</dbReference>
<dbReference type="Proteomes" id="UP000298484">
    <property type="component" value="Unassembled WGS sequence"/>
</dbReference>
<evidence type="ECO:0000256" key="2">
    <source>
        <dbReference type="ARBA" id="ARBA00022630"/>
    </source>
</evidence>
<dbReference type="SUPFAM" id="SSF51905">
    <property type="entry name" value="FAD/NAD(P)-binding domain"/>
    <property type="match status" value="1"/>
</dbReference>
<dbReference type="RefSeq" id="WP_135109247.1">
    <property type="nucleotide sequence ID" value="NZ_SRHY01000005.1"/>
</dbReference>
<comment type="similarity">
    <text evidence="6">Belongs to the ferredoxin--NADP reductase type 2 family.</text>
</comment>
<proteinExistence type="inferred from homology"/>
<keyword evidence="2 6" id="KW-0285">Flavoprotein</keyword>
<dbReference type="HAMAP" id="MF_01685">
    <property type="entry name" value="FENR2"/>
    <property type="match status" value="1"/>
</dbReference>
<comment type="cofactor">
    <cofactor evidence="6">
        <name>FAD</name>
        <dbReference type="ChEBI" id="CHEBI:57692"/>
    </cofactor>
    <text evidence="6">Binds 1 FAD per subunit.</text>
</comment>
<reference evidence="8 9" key="1">
    <citation type="submission" date="2019-03" db="EMBL/GenBank/DDBJ databases">
        <title>Genome sequence of Lentibacillus salicampi ATCC BAA-719.</title>
        <authorList>
            <person name="Maclea K.S."/>
            <person name="Simoes Junior M."/>
        </authorList>
    </citation>
    <scope>NUCLEOTIDE SEQUENCE [LARGE SCALE GENOMIC DNA]</scope>
    <source>
        <strain evidence="8 9">ATCC BAA-719</strain>
    </source>
</reference>
<dbReference type="GO" id="GO:0004324">
    <property type="term" value="F:ferredoxin-NADP+ reductase activity"/>
    <property type="evidence" value="ECO:0007669"/>
    <property type="project" value="UniProtKB-UniRule"/>
</dbReference>
<dbReference type="InterPro" id="IPR050097">
    <property type="entry name" value="Ferredoxin-NADP_redctase_2"/>
</dbReference>
<dbReference type="Pfam" id="PF07992">
    <property type="entry name" value="Pyr_redox_2"/>
    <property type="match status" value="1"/>
</dbReference>
<feature type="binding site" evidence="6">
    <location>
        <position position="43"/>
    </location>
    <ligand>
        <name>FAD</name>
        <dbReference type="ChEBI" id="CHEBI:57692"/>
    </ligand>
</feature>
<name>A0A4Y9AGR0_9BACI</name>
<dbReference type="InterPro" id="IPR036188">
    <property type="entry name" value="FAD/NAD-bd_sf"/>
</dbReference>
<evidence type="ECO:0000256" key="4">
    <source>
        <dbReference type="ARBA" id="ARBA00022857"/>
    </source>
</evidence>
<dbReference type="OrthoDB" id="9806179at2"/>
<keyword evidence="5 6" id="KW-0560">Oxidoreductase</keyword>
<dbReference type="Gene3D" id="3.50.50.60">
    <property type="entry name" value="FAD/NAD(P)-binding domain"/>
    <property type="match status" value="2"/>
</dbReference>
<comment type="caution">
    <text evidence="6">Lacks conserved residue(s) required for the propagation of feature annotation.</text>
</comment>
<dbReference type="EC" id="1.18.1.2" evidence="6"/>
<evidence type="ECO:0000256" key="6">
    <source>
        <dbReference type="HAMAP-Rule" id="MF_01685"/>
    </source>
</evidence>
<evidence type="ECO:0000256" key="3">
    <source>
        <dbReference type="ARBA" id="ARBA00022827"/>
    </source>
</evidence>
<dbReference type="InterPro" id="IPR023753">
    <property type="entry name" value="FAD/NAD-binding_dom"/>
</dbReference>
<dbReference type="PRINTS" id="PR00368">
    <property type="entry name" value="FADPNR"/>
</dbReference>
<feature type="binding site" evidence="6">
    <location>
        <position position="48"/>
    </location>
    <ligand>
        <name>FAD</name>
        <dbReference type="ChEBI" id="CHEBI:57692"/>
    </ligand>
</feature>
<accession>A0A4Y9AGR0</accession>
<dbReference type="AlphaFoldDB" id="A0A4Y9AGR0"/>
<dbReference type="EMBL" id="SRHY01000005">
    <property type="protein sequence ID" value="TFJ93571.1"/>
    <property type="molecule type" value="Genomic_DNA"/>
</dbReference>
<keyword evidence="9" id="KW-1185">Reference proteome</keyword>
<dbReference type="GO" id="GO:0050661">
    <property type="term" value="F:NADP binding"/>
    <property type="evidence" value="ECO:0007669"/>
    <property type="project" value="UniProtKB-UniRule"/>
</dbReference>
<evidence type="ECO:0000313" key="8">
    <source>
        <dbReference type="EMBL" id="TFJ93571.1"/>
    </source>
</evidence>
<feature type="binding site" evidence="6">
    <location>
        <position position="35"/>
    </location>
    <ligand>
        <name>FAD</name>
        <dbReference type="ChEBI" id="CHEBI:57692"/>
    </ligand>
</feature>
<feature type="binding site" evidence="6">
    <location>
        <position position="286"/>
    </location>
    <ligand>
        <name>FAD</name>
        <dbReference type="ChEBI" id="CHEBI:57692"/>
    </ligand>
</feature>
<feature type="domain" description="FAD/NAD(P)-binding" evidence="7">
    <location>
        <begin position="6"/>
        <end position="298"/>
    </location>
</feature>
<dbReference type="PRINTS" id="PR00469">
    <property type="entry name" value="PNDRDTASEII"/>
</dbReference>
<evidence type="ECO:0000256" key="5">
    <source>
        <dbReference type="ARBA" id="ARBA00023002"/>
    </source>
</evidence>
<evidence type="ECO:0000259" key="7">
    <source>
        <dbReference type="Pfam" id="PF07992"/>
    </source>
</evidence>
<comment type="caution">
    <text evidence="8">The sequence shown here is derived from an EMBL/GenBank/DDBJ whole genome shotgun (WGS) entry which is preliminary data.</text>
</comment>
<sequence length="333" mass="36031">MSTEVYDVTIIGGGPAGLFTAFYSGMREMKTKIVEYLPFLGGKVPYFYPEKAIRDVGGIPSISGEKFTAELIEQAMTFNPAVVLGEQCSKMEKSADGSCFILTSDNGAKHYTRTVIIATGFGSIKPVKLDLPDAGPFEGDSLHYTINRLENYRGKRVVVSGGGNTAVDWANELGSIAEQVTLVYRKTTFPSIESNVTTLRNSSIVVKTPYTIDRLNGKAGSISSLRLKNLQTDETEDVTTDALIVNHGFEIDIGAIADWGMNMEGGTISVDDKMETTIPGIFAVGDIAGYTHKLQLIAGGFNEGPIAVNSAKKHIYPDQQLDHLFSTDTNLFS</sequence>
<gene>
    <name evidence="8" type="ORF">E4U82_06325</name>
</gene>
<feature type="binding site" evidence="6">
    <location>
        <position position="124"/>
    </location>
    <ligand>
        <name>FAD</name>
        <dbReference type="ChEBI" id="CHEBI:57692"/>
    </ligand>
</feature>
<dbReference type="InterPro" id="IPR022890">
    <property type="entry name" value="Fd--NADP_Rdtase_type_2"/>
</dbReference>
<comment type="catalytic activity">
    <reaction evidence="6">
        <text>2 reduced [2Fe-2S]-[ferredoxin] + NADP(+) + H(+) = 2 oxidized [2Fe-2S]-[ferredoxin] + NADPH</text>
        <dbReference type="Rhea" id="RHEA:20125"/>
        <dbReference type="Rhea" id="RHEA-COMP:10000"/>
        <dbReference type="Rhea" id="RHEA-COMP:10001"/>
        <dbReference type="ChEBI" id="CHEBI:15378"/>
        <dbReference type="ChEBI" id="CHEBI:33737"/>
        <dbReference type="ChEBI" id="CHEBI:33738"/>
        <dbReference type="ChEBI" id="CHEBI:57783"/>
        <dbReference type="ChEBI" id="CHEBI:58349"/>
        <dbReference type="EC" id="1.18.1.2"/>
    </reaction>
</comment>